<dbReference type="RefSeq" id="WP_369343102.1">
    <property type="nucleotide sequence ID" value="NZ_CP129675.1"/>
</dbReference>
<name>A0AB39UBP2_9BIFI</name>
<feature type="transmembrane region" description="Helical" evidence="1">
    <location>
        <begin position="94"/>
        <end position="116"/>
    </location>
</feature>
<gene>
    <name evidence="2" type="ORF">QN217_10285</name>
</gene>
<keyword evidence="1" id="KW-0812">Transmembrane</keyword>
<organism evidence="2">
    <name type="scientific">Bifidobacterium fermentum</name>
    <dbReference type="NCBI Taxonomy" id="3059035"/>
    <lineage>
        <taxon>Bacteria</taxon>
        <taxon>Bacillati</taxon>
        <taxon>Actinomycetota</taxon>
        <taxon>Actinomycetes</taxon>
        <taxon>Bifidobacteriales</taxon>
        <taxon>Bifidobacteriaceae</taxon>
        <taxon>Bifidobacterium</taxon>
    </lineage>
</organism>
<evidence type="ECO:0000313" key="2">
    <source>
        <dbReference type="EMBL" id="XDS46492.1"/>
    </source>
</evidence>
<protein>
    <submittedName>
        <fullName evidence="2">Uncharacterized protein</fullName>
    </submittedName>
</protein>
<keyword evidence="1" id="KW-1133">Transmembrane helix</keyword>
<reference evidence="2" key="1">
    <citation type="submission" date="2023-07" db="EMBL/GenBank/DDBJ databases">
        <title>Bifidobacterium aquikefiriaerophilum sp. nov. and Bifidobacterium eccum sp. nov., isolated from water kefir.</title>
        <authorList>
            <person name="Breselge S."/>
            <person name="Bellassi P."/>
            <person name="Barcenilla C."/>
            <person name="Alvarez-Ordonez A."/>
            <person name="Morelli L."/>
            <person name="Cotter P.D."/>
        </authorList>
    </citation>
    <scope>NUCLEOTIDE SEQUENCE</scope>
    <source>
        <strain evidence="2">WK048_4_13</strain>
    </source>
</reference>
<dbReference type="EMBL" id="CP129675">
    <property type="protein sequence ID" value="XDS46492.1"/>
    <property type="molecule type" value="Genomic_DNA"/>
</dbReference>
<sequence length="222" mass="24383">MAGTDHGSRRLLTRRGWRRVLWWAGLAALFTAAAVDYGIWWTIFPTLMIGTIIFSPSVWVYTALGVSLCCWIAVLLLHESVTPTSVKFGRLRRVVVAVIVVVGLAGVLPMTVFTGFTAESQYRVLSPDSPAGCRVVTSMAPMLEGTAGYVYLSTPGSIVLHRVPTSWFSYWWWSNDGSNNGYNPIDAGEWSLRWDGGQGRLSITLKGLADDGHSATLTCPRR</sequence>
<dbReference type="AlphaFoldDB" id="A0AB39UBP2"/>
<keyword evidence="1" id="KW-0472">Membrane</keyword>
<proteinExistence type="predicted"/>
<evidence type="ECO:0000256" key="1">
    <source>
        <dbReference type="SAM" id="Phobius"/>
    </source>
</evidence>
<accession>A0AB39UBP2</accession>
<feature type="transmembrane region" description="Helical" evidence="1">
    <location>
        <begin position="47"/>
        <end position="74"/>
    </location>
</feature>
<feature type="transmembrane region" description="Helical" evidence="1">
    <location>
        <begin position="20"/>
        <end position="41"/>
    </location>
</feature>